<dbReference type="EMBL" id="WIXE01012459">
    <property type="protein sequence ID" value="KAK5975901.1"/>
    <property type="molecule type" value="Genomic_DNA"/>
</dbReference>
<organism evidence="2 3">
    <name type="scientific">Trichostrongylus colubriformis</name>
    <name type="common">Black scour worm</name>
    <dbReference type="NCBI Taxonomy" id="6319"/>
    <lineage>
        <taxon>Eukaryota</taxon>
        <taxon>Metazoa</taxon>
        <taxon>Ecdysozoa</taxon>
        <taxon>Nematoda</taxon>
        <taxon>Chromadorea</taxon>
        <taxon>Rhabditida</taxon>
        <taxon>Rhabditina</taxon>
        <taxon>Rhabditomorpha</taxon>
        <taxon>Strongyloidea</taxon>
        <taxon>Trichostrongylidae</taxon>
        <taxon>Trichostrongylus</taxon>
    </lineage>
</organism>
<feature type="non-terminal residue" evidence="2">
    <location>
        <position position="117"/>
    </location>
</feature>
<evidence type="ECO:0000313" key="3">
    <source>
        <dbReference type="Proteomes" id="UP001331761"/>
    </source>
</evidence>
<gene>
    <name evidence="2" type="ORF">GCK32_015490</name>
</gene>
<accession>A0AAN8IJK1</accession>
<evidence type="ECO:0000313" key="2">
    <source>
        <dbReference type="EMBL" id="KAK5975901.1"/>
    </source>
</evidence>
<feature type="chain" id="PRO_5042914060" evidence="1">
    <location>
        <begin position="24"/>
        <end position="117"/>
    </location>
</feature>
<proteinExistence type="predicted"/>
<protein>
    <submittedName>
        <fullName evidence="2">Uncharacterized protein</fullName>
    </submittedName>
</protein>
<keyword evidence="3" id="KW-1185">Reference proteome</keyword>
<reference evidence="2 3" key="1">
    <citation type="submission" date="2019-10" db="EMBL/GenBank/DDBJ databases">
        <title>Assembly and Annotation for the nematode Trichostrongylus colubriformis.</title>
        <authorList>
            <person name="Martin J."/>
        </authorList>
    </citation>
    <scope>NUCLEOTIDE SEQUENCE [LARGE SCALE GENOMIC DNA]</scope>
    <source>
        <strain evidence="2">G859</strain>
        <tissue evidence="2">Whole worm</tissue>
    </source>
</reference>
<evidence type="ECO:0000256" key="1">
    <source>
        <dbReference type="SAM" id="SignalP"/>
    </source>
</evidence>
<dbReference type="AlphaFoldDB" id="A0AAN8IJK1"/>
<comment type="caution">
    <text evidence="2">The sequence shown here is derived from an EMBL/GenBank/DDBJ whole genome shotgun (WGS) entry which is preliminary data.</text>
</comment>
<keyword evidence="1" id="KW-0732">Signal</keyword>
<name>A0AAN8IJK1_TRICO</name>
<feature type="signal peptide" evidence="1">
    <location>
        <begin position="1"/>
        <end position="23"/>
    </location>
</feature>
<dbReference type="Proteomes" id="UP001331761">
    <property type="component" value="Unassembled WGS sequence"/>
</dbReference>
<sequence>MRLVAQSLHITILLSALARGTKLECFSCASNANWNYYMDRIPGLKPLNATEALPVAPLACTFDPMRIYADKTAVSCKGYCMKWASVKILDDGGLEVNFLRACVDNVMGNGSSLPAED</sequence>